<sequence length="192" mass="21394">MARIRPAAGHAVIDPATATQREQIEQVHASILAHRPKIAAAVNDAYRQALADEGTLPPRLVELIRIRLAFHNQCRSCMAVRYQSGIDAGVDEDLVCSLARPAEAPDLTPAERAALRFADLLATDHLRIDERVYDELREHFDEGEIVELGLRCARTIGFGRLNATWMNVEHLPERFKDTQGILTPWGGEAIAW</sequence>
<reference evidence="2" key="2">
    <citation type="submission" date="2020-09" db="EMBL/GenBank/DDBJ databases">
        <authorList>
            <person name="Sun Q."/>
            <person name="Ohkuma M."/>
        </authorList>
    </citation>
    <scope>NUCLEOTIDE SEQUENCE</scope>
    <source>
        <strain evidence="2">JCM 19831</strain>
    </source>
</reference>
<dbReference type="AlphaFoldDB" id="A0A917UF03"/>
<evidence type="ECO:0000313" key="3">
    <source>
        <dbReference type="Proteomes" id="UP000642070"/>
    </source>
</evidence>
<name>A0A917UF03_9ACTN</name>
<keyword evidence="3" id="KW-1185">Reference proteome</keyword>
<reference evidence="2" key="1">
    <citation type="journal article" date="2014" name="Int. J. Syst. Evol. Microbiol.">
        <title>Complete genome sequence of Corynebacterium casei LMG S-19264T (=DSM 44701T), isolated from a smear-ripened cheese.</title>
        <authorList>
            <consortium name="US DOE Joint Genome Institute (JGI-PGF)"/>
            <person name="Walter F."/>
            <person name="Albersmeier A."/>
            <person name="Kalinowski J."/>
            <person name="Ruckert C."/>
        </authorList>
    </citation>
    <scope>NUCLEOTIDE SEQUENCE</scope>
    <source>
        <strain evidence="2">JCM 19831</strain>
    </source>
</reference>
<evidence type="ECO:0000313" key="2">
    <source>
        <dbReference type="EMBL" id="GGM78152.1"/>
    </source>
</evidence>
<comment type="caution">
    <text evidence="2">The sequence shown here is derived from an EMBL/GenBank/DDBJ whole genome shotgun (WGS) entry which is preliminary data.</text>
</comment>
<organism evidence="2 3">
    <name type="scientific">Dactylosporangium sucinum</name>
    <dbReference type="NCBI Taxonomy" id="1424081"/>
    <lineage>
        <taxon>Bacteria</taxon>
        <taxon>Bacillati</taxon>
        <taxon>Actinomycetota</taxon>
        <taxon>Actinomycetes</taxon>
        <taxon>Micromonosporales</taxon>
        <taxon>Micromonosporaceae</taxon>
        <taxon>Dactylosporangium</taxon>
    </lineage>
</organism>
<dbReference type="PANTHER" id="PTHR34846">
    <property type="entry name" value="4-CARBOXYMUCONOLACTONE DECARBOXYLASE FAMILY PROTEIN (AFU_ORTHOLOGUE AFUA_6G11590)"/>
    <property type="match status" value="1"/>
</dbReference>
<dbReference type="InterPro" id="IPR003779">
    <property type="entry name" value="CMD-like"/>
</dbReference>
<proteinExistence type="predicted"/>
<dbReference type="GO" id="GO:0051920">
    <property type="term" value="F:peroxiredoxin activity"/>
    <property type="evidence" value="ECO:0007669"/>
    <property type="project" value="InterPro"/>
</dbReference>
<evidence type="ECO:0000259" key="1">
    <source>
        <dbReference type="Pfam" id="PF02627"/>
    </source>
</evidence>
<dbReference type="RefSeq" id="WP_190256617.1">
    <property type="nucleotide sequence ID" value="NZ_BMPI01000077.1"/>
</dbReference>
<dbReference type="EMBL" id="BMPI01000077">
    <property type="protein sequence ID" value="GGM78152.1"/>
    <property type="molecule type" value="Genomic_DNA"/>
</dbReference>
<dbReference type="PANTHER" id="PTHR34846:SF10">
    <property type="entry name" value="CYTOPLASMIC PROTEIN"/>
    <property type="match status" value="1"/>
</dbReference>
<gene>
    <name evidence="2" type="ORF">GCM10007977_094530</name>
</gene>
<feature type="domain" description="Carboxymuconolactone decarboxylase-like" evidence="1">
    <location>
        <begin position="36"/>
        <end position="119"/>
    </location>
</feature>
<dbReference type="Gene3D" id="1.20.1290.10">
    <property type="entry name" value="AhpD-like"/>
    <property type="match status" value="1"/>
</dbReference>
<dbReference type="Pfam" id="PF02627">
    <property type="entry name" value="CMD"/>
    <property type="match status" value="1"/>
</dbReference>
<protein>
    <recommendedName>
        <fullName evidence="1">Carboxymuconolactone decarboxylase-like domain-containing protein</fullName>
    </recommendedName>
</protein>
<accession>A0A917UF03</accession>
<dbReference type="SUPFAM" id="SSF69118">
    <property type="entry name" value="AhpD-like"/>
    <property type="match status" value="1"/>
</dbReference>
<dbReference type="InterPro" id="IPR029032">
    <property type="entry name" value="AhpD-like"/>
</dbReference>
<dbReference type="Proteomes" id="UP000642070">
    <property type="component" value="Unassembled WGS sequence"/>
</dbReference>